<dbReference type="Gene3D" id="3.30.360.10">
    <property type="entry name" value="Dihydrodipicolinate Reductase, domain 2"/>
    <property type="match status" value="1"/>
</dbReference>
<feature type="region of interest" description="Disordered" evidence="2">
    <location>
        <begin position="362"/>
        <end position="382"/>
    </location>
</feature>
<comment type="caution">
    <text evidence="5">The sequence shown here is derived from an EMBL/GenBank/DDBJ whole genome shotgun (WGS) entry which is preliminary data.</text>
</comment>
<evidence type="ECO:0000256" key="2">
    <source>
        <dbReference type="SAM" id="MobiDB-lite"/>
    </source>
</evidence>
<reference evidence="5 6" key="1">
    <citation type="submission" date="2018-03" db="EMBL/GenBank/DDBJ databases">
        <title>Comparative analysis of microorganisms from saline springs in Andes Mountain Range, Colombia.</title>
        <authorList>
            <person name="Rubin E."/>
        </authorList>
    </citation>
    <scope>NUCLEOTIDE SEQUENCE [LARGE SCALE GENOMIC DNA]</scope>
    <source>
        <strain evidence="5 6">CG 23</strain>
    </source>
</reference>
<evidence type="ECO:0000259" key="3">
    <source>
        <dbReference type="Pfam" id="PF01408"/>
    </source>
</evidence>
<dbReference type="Gene3D" id="3.40.50.720">
    <property type="entry name" value="NAD(P)-binding Rossmann-like Domain"/>
    <property type="match status" value="1"/>
</dbReference>
<dbReference type="RefSeq" id="WP_106264811.1">
    <property type="nucleotide sequence ID" value="NZ_PVTX01000001.1"/>
</dbReference>
<sequence>MKVSILGAGAIAHAHAEAVRAVAQHDGLEGVELSGVVDVDAARAEEFAARHGIARHGTDLHELLASGEVDVLHVCTPPSLHLEQARAALAAGVHVVVEKPAVLSLAEIDAMAEAERAATGGARFTQIVQHRFGAGALRLRRLLADGVLGRPLVATCDTLWFRPPEYFDVPWRGRFDTEGGGPTMGHGIHQFDLLLSVLGEWTEVRAMAGRLARDVDTEDVSMAMVRFASGAMASITNSLLSPRQTSALRVDTEHATVELEHLYGYDDDAWRVTAAPGHEDVLRAWSDDGAAAQERVDEGRSGHLAQLVPTYRALVAGEAPPITVADARGTLELAAAIYRSAFTGETVVRGQISAGDPFYDSMGGTGAPWPPVKDVPAQEATP</sequence>
<dbReference type="SUPFAM" id="SSF51735">
    <property type="entry name" value="NAD(P)-binding Rossmann-fold domains"/>
    <property type="match status" value="1"/>
</dbReference>
<dbReference type="InterPro" id="IPR036291">
    <property type="entry name" value="NAD(P)-bd_dom_sf"/>
</dbReference>
<dbReference type="EMBL" id="PVTX01000001">
    <property type="protein sequence ID" value="PRZ10355.1"/>
    <property type="molecule type" value="Genomic_DNA"/>
</dbReference>
<accession>A0ABX5EIW5</accession>
<dbReference type="SUPFAM" id="SSF55347">
    <property type="entry name" value="Glyceraldehyde-3-phosphate dehydrogenase-like, C-terminal domain"/>
    <property type="match status" value="1"/>
</dbReference>
<gene>
    <name evidence="5" type="ORF">BCL65_101500</name>
</gene>
<protein>
    <submittedName>
        <fullName evidence="5">Dehydrogenase</fullName>
    </submittedName>
</protein>
<proteinExistence type="predicted"/>
<dbReference type="Pfam" id="PF22725">
    <property type="entry name" value="GFO_IDH_MocA_C3"/>
    <property type="match status" value="1"/>
</dbReference>
<dbReference type="InterPro" id="IPR055170">
    <property type="entry name" value="GFO_IDH_MocA-like_dom"/>
</dbReference>
<evidence type="ECO:0000313" key="5">
    <source>
        <dbReference type="EMBL" id="PRZ10355.1"/>
    </source>
</evidence>
<dbReference type="InterPro" id="IPR000683">
    <property type="entry name" value="Gfo/Idh/MocA-like_OxRdtase_N"/>
</dbReference>
<evidence type="ECO:0000256" key="1">
    <source>
        <dbReference type="ARBA" id="ARBA00023027"/>
    </source>
</evidence>
<feature type="domain" description="GFO/IDH/MocA-like oxidoreductase" evidence="4">
    <location>
        <begin position="138"/>
        <end position="257"/>
    </location>
</feature>
<evidence type="ECO:0000259" key="4">
    <source>
        <dbReference type="Pfam" id="PF22725"/>
    </source>
</evidence>
<keyword evidence="1" id="KW-0520">NAD</keyword>
<dbReference type="PANTHER" id="PTHR43249">
    <property type="entry name" value="UDP-N-ACETYL-2-AMINO-2-DEOXY-D-GLUCURONATE OXIDASE"/>
    <property type="match status" value="1"/>
</dbReference>
<dbReference type="Pfam" id="PF01408">
    <property type="entry name" value="GFO_IDH_MocA"/>
    <property type="match status" value="1"/>
</dbReference>
<keyword evidence="6" id="KW-1185">Reference proteome</keyword>
<dbReference type="PANTHER" id="PTHR43249:SF1">
    <property type="entry name" value="D-GLUCOSIDE 3-DEHYDROGENASE"/>
    <property type="match status" value="1"/>
</dbReference>
<name>A0ABX5EIW5_9MICO</name>
<organism evidence="5 6">
    <name type="scientific">Isoptericola halotolerans</name>
    <dbReference type="NCBI Taxonomy" id="300560"/>
    <lineage>
        <taxon>Bacteria</taxon>
        <taxon>Bacillati</taxon>
        <taxon>Actinomycetota</taxon>
        <taxon>Actinomycetes</taxon>
        <taxon>Micrococcales</taxon>
        <taxon>Promicromonosporaceae</taxon>
        <taxon>Isoptericola</taxon>
    </lineage>
</organism>
<dbReference type="Proteomes" id="UP000239895">
    <property type="component" value="Unassembled WGS sequence"/>
</dbReference>
<evidence type="ECO:0000313" key="6">
    <source>
        <dbReference type="Proteomes" id="UP000239895"/>
    </source>
</evidence>
<feature type="domain" description="Gfo/Idh/MocA-like oxidoreductase N-terminal" evidence="3">
    <location>
        <begin position="2"/>
        <end position="117"/>
    </location>
</feature>
<dbReference type="InterPro" id="IPR052515">
    <property type="entry name" value="Gfo/Idh/MocA_Oxidoreductase"/>
</dbReference>